<evidence type="ECO:0000313" key="2">
    <source>
        <dbReference type="Proteomes" id="UP001610334"/>
    </source>
</evidence>
<dbReference type="Gene3D" id="3.30.559.30">
    <property type="entry name" value="Nonribosomal peptide synthetase, condensation domain"/>
    <property type="match status" value="1"/>
</dbReference>
<dbReference type="Proteomes" id="UP001610334">
    <property type="component" value="Unassembled WGS sequence"/>
</dbReference>
<gene>
    <name evidence="1" type="ORF">BJX63DRAFT_418223</name>
</gene>
<proteinExistence type="predicted"/>
<accession>A0ABR4I0S2</accession>
<organism evidence="1 2">
    <name type="scientific">Aspergillus granulosus</name>
    <dbReference type="NCBI Taxonomy" id="176169"/>
    <lineage>
        <taxon>Eukaryota</taxon>
        <taxon>Fungi</taxon>
        <taxon>Dikarya</taxon>
        <taxon>Ascomycota</taxon>
        <taxon>Pezizomycotina</taxon>
        <taxon>Eurotiomycetes</taxon>
        <taxon>Eurotiomycetidae</taxon>
        <taxon>Eurotiales</taxon>
        <taxon>Aspergillaceae</taxon>
        <taxon>Aspergillus</taxon>
        <taxon>Aspergillus subgen. Nidulantes</taxon>
    </lineage>
</organism>
<dbReference type="EMBL" id="JBFXLT010000005">
    <property type="protein sequence ID" value="KAL2821216.1"/>
    <property type="molecule type" value="Genomic_DNA"/>
</dbReference>
<protein>
    <submittedName>
        <fullName evidence="1">Uncharacterized protein</fullName>
    </submittedName>
</protein>
<dbReference type="PANTHER" id="PTHR42034">
    <property type="entry name" value="CHROMOSOME 7, WHOLE GENOME SHOTGUN SEQUENCE-RELATED"/>
    <property type="match status" value="1"/>
</dbReference>
<evidence type="ECO:0000313" key="1">
    <source>
        <dbReference type="EMBL" id="KAL2821216.1"/>
    </source>
</evidence>
<dbReference type="InterPro" id="IPR023213">
    <property type="entry name" value="CAT-like_dom_sf"/>
</dbReference>
<comment type="caution">
    <text evidence="1">The sequence shown here is derived from an EMBL/GenBank/DDBJ whole genome shotgun (WGS) entry which is preliminary data.</text>
</comment>
<reference evidence="1 2" key="1">
    <citation type="submission" date="2024-07" db="EMBL/GenBank/DDBJ databases">
        <title>Section-level genome sequencing and comparative genomics of Aspergillus sections Usti and Cavernicolus.</title>
        <authorList>
            <consortium name="Lawrence Berkeley National Laboratory"/>
            <person name="Nybo J.L."/>
            <person name="Vesth T.C."/>
            <person name="Theobald S."/>
            <person name="Frisvad J.C."/>
            <person name="Larsen T.O."/>
            <person name="Kjaerboelling I."/>
            <person name="Rothschild-Mancinelli K."/>
            <person name="Lyhne E.K."/>
            <person name="Kogle M.E."/>
            <person name="Barry K."/>
            <person name="Clum A."/>
            <person name="Na H."/>
            <person name="Ledsgaard L."/>
            <person name="Lin J."/>
            <person name="Lipzen A."/>
            <person name="Kuo A."/>
            <person name="Riley R."/>
            <person name="Mondo S."/>
            <person name="Labutti K."/>
            <person name="Haridas S."/>
            <person name="Pangalinan J."/>
            <person name="Salamov A.A."/>
            <person name="Simmons B.A."/>
            <person name="Magnuson J.K."/>
            <person name="Chen J."/>
            <person name="Drula E."/>
            <person name="Henrissat B."/>
            <person name="Wiebenga A."/>
            <person name="Lubbers R.J."/>
            <person name="Gomes A.C."/>
            <person name="Makela M.R."/>
            <person name="Stajich J."/>
            <person name="Grigoriev I.V."/>
            <person name="Mortensen U.H."/>
            <person name="De Vries R.P."/>
            <person name="Baker S.E."/>
            <person name="Andersen M.R."/>
        </authorList>
    </citation>
    <scope>NUCLEOTIDE SEQUENCE [LARGE SCALE GENOMIC DNA]</scope>
    <source>
        <strain evidence="1 2">CBS 588.65</strain>
    </source>
</reference>
<sequence>MTGFISFSRTERSGRCRGPGLELRYDHPNIASSVQYDIEEKRCFKMYETFRDSSAQEKWLEETFKVVREGVSGTQWCNNDPPVPDLPTLFLIKAPLSTTGFDDGKFHADLVVRAPHDIIDGTGTLILVNSLFAHAARAYDEHDPYEPLEISASSFNAAPRADVEIATFPFKEGREGPGQHQRAAITVSITHASHTAIALVVRDHQEGREEERVVRYINYSLINERGHCVEPYSTSVHPASVYHSVSGKGIVVGLAVPAACAESEQDTEFQREEYISTATHVRFFYHDIRTDKDHIFLTPPVPRRNESPSVLISSMGVLDNVIAHRHGLFSVEDPWVTGEELGTGPGTAYNAAWHDEEGAKGFLKACQGLVGRGLG</sequence>
<dbReference type="PANTHER" id="PTHR42034:SF1">
    <property type="entry name" value="CONDENSATION DOMAIN-CONTAINING PROTEIN"/>
    <property type="match status" value="1"/>
</dbReference>
<name>A0ABR4I0S2_9EURO</name>
<dbReference type="Gene3D" id="3.30.559.10">
    <property type="entry name" value="Chloramphenicol acetyltransferase-like domain"/>
    <property type="match status" value="1"/>
</dbReference>
<keyword evidence="2" id="KW-1185">Reference proteome</keyword>